<dbReference type="Proteomes" id="UP000814243">
    <property type="component" value="Unassembled WGS sequence"/>
</dbReference>
<dbReference type="AlphaFoldDB" id="A0A922MLW0"/>
<dbReference type="EMBL" id="JACEFF010000368">
    <property type="protein sequence ID" value="KAH9638878.1"/>
    <property type="molecule type" value="Genomic_DNA"/>
</dbReference>
<organism evidence="1 2">
    <name type="scientific">Spodoptera exigua</name>
    <name type="common">Beet armyworm</name>
    <name type="synonym">Noctua fulgens</name>
    <dbReference type="NCBI Taxonomy" id="7107"/>
    <lineage>
        <taxon>Eukaryota</taxon>
        <taxon>Metazoa</taxon>
        <taxon>Ecdysozoa</taxon>
        <taxon>Arthropoda</taxon>
        <taxon>Hexapoda</taxon>
        <taxon>Insecta</taxon>
        <taxon>Pterygota</taxon>
        <taxon>Neoptera</taxon>
        <taxon>Endopterygota</taxon>
        <taxon>Lepidoptera</taxon>
        <taxon>Glossata</taxon>
        <taxon>Ditrysia</taxon>
        <taxon>Noctuoidea</taxon>
        <taxon>Noctuidae</taxon>
        <taxon>Amphipyrinae</taxon>
        <taxon>Spodoptera</taxon>
    </lineage>
</organism>
<evidence type="ECO:0000313" key="1">
    <source>
        <dbReference type="EMBL" id="KAH9638878.1"/>
    </source>
</evidence>
<protein>
    <submittedName>
        <fullName evidence="1">Uncharacterized protein</fullName>
    </submittedName>
</protein>
<gene>
    <name evidence="1" type="ORF">HF086_012831</name>
</gene>
<evidence type="ECO:0000313" key="2">
    <source>
        <dbReference type="Proteomes" id="UP000814243"/>
    </source>
</evidence>
<reference evidence="1" key="1">
    <citation type="journal article" date="2021" name="G3 (Bethesda)">
        <title>Genome and transcriptome analysis of the beet armyworm Spodoptera exigua reveals targets for pest control. .</title>
        <authorList>
            <person name="Simon S."/>
            <person name="Breeschoten T."/>
            <person name="Jansen H.J."/>
            <person name="Dirks R.P."/>
            <person name="Schranz M.E."/>
            <person name="Ros V.I.D."/>
        </authorList>
    </citation>
    <scope>NUCLEOTIDE SEQUENCE</scope>
    <source>
        <strain evidence="1">TB_SE_WUR_2020</strain>
    </source>
</reference>
<name>A0A922MLW0_SPOEX</name>
<proteinExistence type="predicted"/>
<comment type="caution">
    <text evidence="1">The sequence shown here is derived from an EMBL/GenBank/DDBJ whole genome shotgun (WGS) entry which is preliminary data.</text>
</comment>
<sequence>MLPNDIKVCDEMEKRELFDSSYDDELYNQCVMVETTLIQQQVGRGIKQGIITNENKVTKKAKLNEGASTSSIETNDIDNNKVECDTCHVYIAKRR</sequence>
<accession>A0A922MLW0</accession>